<dbReference type="Proteomes" id="UP000194127">
    <property type="component" value="Unassembled WGS sequence"/>
</dbReference>
<sequence>MCEVCIRAKSTRKPVPAVREGERAEELGDEVHSDLWGPARVATLGGRKHYITFTD</sequence>
<keyword evidence="2" id="KW-1185">Reference proteome</keyword>
<evidence type="ECO:0000313" key="1">
    <source>
        <dbReference type="EMBL" id="OSX63910.1"/>
    </source>
</evidence>
<name>A0A1X6N5W4_9APHY</name>
<protein>
    <submittedName>
        <fullName evidence="1">Uncharacterized protein</fullName>
    </submittedName>
</protein>
<accession>A0A1X6N5W4</accession>
<gene>
    <name evidence="1" type="ORF">POSPLADRAFT_1088399</name>
</gene>
<dbReference type="AlphaFoldDB" id="A0A1X6N5W4"/>
<dbReference type="OrthoDB" id="2794615at2759"/>
<dbReference type="GeneID" id="36328011"/>
<evidence type="ECO:0000313" key="2">
    <source>
        <dbReference type="Proteomes" id="UP000194127"/>
    </source>
</evidence>
<dbReference type="EMBL" id="KZ110594">
    <property type="protein sequence ID" value="OSX63910.1"/>
    <property type="molecule type" value="Genomic_DNA"/>
</dbReference>
<organism evidence="1 2">
    <name type="scientific">Postia placenta MAD-698-R-SB12</name>
    <dbReference type="NCBI Taxonomy" id="670580"/>
    <lineage>
        <taxon>Eukaryota</taxon>
        <taxon>Fungi</taxon>
        <taxon>Dikarya</taxon>
        <taxon>Basidiomycota</taxon>
        <taxon>Agaricomycotina</taxon>
        <taxon>Agaricomycetes</taxon>
        <taxon>Polyporales</taxon>
        <taxon>Adustoporiaceae</taxon>
        <taxon>Rhodonia</taxon>
    </lineage>
</organism>
<dbReference type="STRING" id="670580.A0A1X6N5W4"/>
<dbReference type="RefSeq" id="XP_024340704.1">
    <property type="nucleotide sequence ID" value="XM_024483062.1"/>
</dbReference>
<feature type="non-terminal residue" evidence="1">
    <location>
        <position position="55"/>
    </location>
</feature>
<proteinExistence type="predicted"/>
<reference evidence="1 2" key="1">
    <citation type="submission" date="2017-04" db="EMBL/GenBank/DDBJ databases">
        <title>Genome Sequence of the Model Brown-Rot Fungus Postia placenta SB12.</title>
        <authorList>
            <consortium name="DOE Joint Genome Institute"/>
            <person name="Gaskell J."/>
            <person name="Kersten P."/>
            <person name="Larrondo L.F."/>
            <person name="Canessa P."/>
            <person name="Martinez D."/>
            <person name="Hibbett D."/>
            <person name="Schmoll M."/>
            <person name="Kubicek C.P."/>
            <person name="Martinez A.T."/>
            <person name="Yadav J."/>
            <person name="Master E."/>
            <person name="Magnuson J.K."/>
            <person name="James T."/>
            <person name="Yaver D."/>
            <person name="Berka R."/>
            <person name="Labutti K."/>
            <person name="Lipzen A."/>
            <person name="Aerts A."/>
            <person name="Barry K."/>
            <person name="Henrissat B."/>
            <person name="Blanchette R."/>
            <person name="Grigoriev I."/>
            <person name="Cullen D."/>
        </authorList>
    </citation>
    <scope>NUCLEOTIDE SEQUENCE [LARGE SCALE GENOMIC DNA]</scope>
    <source>
        <strain evidence="1 2">MAD-698-R-SB12</strain>
    </source>
</reference>